<organism evidence="1 2">
    <name type="scientific">Nonlabens mediterrranea</name>
    <dbReference type="NCBI Taxonomy" id="1419947"/>
    <lineage>
        <taxon>Bacteria</taxon>
        <taxon>Pseudomonadati</taxon>
        <taxon>Bacteroidota</taxon>
        <taxon>Flavobacteriia</taxon>
        <taxon>Flavobacteriales</taxon>
        <taxon>Flavobacteriaceae</taxon>
        <taxon>Nonlabens</taxon>
    </lineage>
</organism>
<keyword evidence="1" id="KW-0540">Nuclease</keyword>
<gene>
    <name evidence="1" type="ORF">FNJ87_18510</name>
</gene>
<keyword evidence="2" id="KW-1185">Reference proteome</keyword>
<dbReference type="Proteomes" id="UP001194729">
    <property type="component" value="Unassembled WGS sequence"/>
</dbReference>
<dbReference type="EMBL" id="JADKYU010001030">
    <property type="protein sequence ID" value="MBF4986220.1"/>
    <property type="molecule type" value="Genomic_DNA"/>
</dbReference>
<keyword evidence="1" id="KW-0378">Hydrolase</keyword>
<dbReference type="GO" id="GO:0004519">
    <property type="term" value="F:endonuclease activity"/>
    <property type="evidence" value="ECO:0007669"/>
    <property type="project" value="UniProtKB-KW"/>
</dbReference>
<proteinExistence type="predicted"/>
<name>A0ABS0A9Z7_9FLAO</name>
<feature type="non-terminal residue" evidence="1">
    <location>
        <position position="98"/>
    </location>
</feature>
<dbReference type="Pfam" id="PF04231">
    <property type="entry name" value="Endonuclease_1"/>
    <property type="match status" value="1"/>
</dbReference>
<reference evidence="1 2" key="1">
    <citation type="submission" date="2020-11" db="EMBL/GenBank/DDBJ databases">
        <title>P. mediterranea TC4 genome.</title>
        <authorList>
            <person name="Molmeret M."/>
        </authorList>
    </citation>
    <scope>NUCLEOTIDE SEQUENCE [LARGE SCALE GENOMIC DNA]</scope>
    <source>
        <strain evidence="1 2">TC4</strain>
    </source>
</reference>
<accession>A0ABS0A9Z7</accession>
<evidence type="ECO:0000313" key="1">
    <source>
        <dbReference type="EMBL" id="MBF4986220.1"/>
    </source>
</evidence>
<comment type="caution">
    <text evidence="1">The sequence shown here is derived from an EMBL/GenBank/DDBJ whole genome shotgun (WGS) entry which is preliminary data.</text>
</comment>
<evidence type="ECO:0000313" key="2">
    <source>
        <dbReference type="Proteomes" id="UP001194729"/>
    </source>
</evidence>
<keyword evidence="1" id="KW-0255">Endonuclease</keyword>
<protein>
    <submittedName>
        <fullName evidence="1">Endonuclease</fullName>
    </submittedName>
</protein>
<dbReference type="InterPro" id="IPR007346">
    <property type="entry name" value="Endonuclease-I"/>
</dbReference>
<sequence length="98" mass="10628">MISFTALGQIPAGYYNSANGLTGYSLKTELKNIITTGHTPQSYDALYTLYATSDNDDYYDNGTQTNTILDIYSENPAGADSYNFGLTQDCSGVMLTPL</sequence>